<dbReference type="OrthoDB" id="9810174at2"/>
<dbReference type="InterPro" id="IPR054075">
    <property type="entry name" value="Gp53-like_C"/>
</dbReference>
<protein>
    <submittedName>
        <fullName evidence="3">Prophage PSPPH06 tail fiber protein</fullName>
    </submittedName>
</protein>
<gene>
    <name evidence="3" type="ORF">NCTC10392_04083</name>
</gene>
<accession>A0A379IH51</accession>
<name>A0A379IH51_PSEFL</name>
<dbReference type="Proteomes" id="UP000255125">
    <property type="component" value="Unassembled WGS sequence"/>
</dbReference>
<reference evidence="3 4" key="1">
    <citation type="submission" date="2018-06" db="EMBL/GenBank/DDBJ databases">
        <authorList>
            <consortium name="Pathogen Informatics"/>
            <person name="Doyle S."/>
        </authorList>
    </citation>
    <scope>NUCLEOTIDE SEQUENCE [LARGE SCALE GENOMIC DNA]</scope>
    <source>
        <strain evidence="3 4">NCTC10392</strain>
    </source>
</reference>
<organism evidence="3 4">
    <name type="scientific">Pseudomonas fluorescens</name>
    <dbReference type="NCBI Taxonomy" id="294"/>
    <lineage>
        <taxon>Bacteria</taxon>
        <taxon>Pseudomonadati</taxon>
        <taxon>Pseudomonadota</taxon>
        <taxon>Gammaproteobacteria</taxon>
        <taxon>Pseudomonadales</taxon>
        <taxon>Pseudomonadaceae</taxon>
        <taxon>Pseudomonas</taxon>
    </lineage>
</organism>
<feature type="domain" description="Putative tail fiber protein gp53-like C-terminal" evidence="2">
    <location>
        <begin position="707"/>
        <end position="782"/>
    </location>
</feature>
<dbReference type="EMBL" id="UGUS01000002">
    <property type="protein sequence ID" value="SUD32707.1"/>
    <property type="molecule type" value="Genomic_DNA"/>
</dbReference>
<evidence type="ECO:0000259" key="2">
    <source>
        <dbReference type="Pfam" id="PF21882"/>
    </source>
</evidence>
<dbReference type="InterPro" id="IPR022225">
    <property type="entry name" value="Phage_tail_fibre_N"/>
</dbReference>
<sequence length="782" mass="84775">MGASITLAGESLIAQKQGAQQPLIVSRFVLANVPGLDPNGQVDRAAPKPAAHLVASYDVTQKGFVNPNQIVYSLMLGSDIGDFNWNWIGLETAEGVLLAVAYVPLQQKRKNIPPLQLGNNVTRNFLVVFDGAQALTGITIDAKTWQHDFTVRLHGIDERERLSNRDTFGRACFFSDGLKLAKVGNSYQVQPGTAYIEGVRVLAAAAVAVAPPGFPAKAWLDVSLERQLSDVVARWEVRFGAALADFTDSAGVRHFCVPLADLPDSNSVADLRQAEPISDSLVKHFAGEKWVEGELDKKANKGTKLADYKIDDAIPNRNPLGDSLDIHGGSYGFLTALNETHLCQNCYWNGADWVRHDEKRAAVSLIAGSGTVRVQRVGPGKNPIVWASVFDVRDSGNTYTSDKIDQLIKAIDEAIAKKANKGTKLDDYGINDAIPNVNPLPGNSLDIHGGTYAFLTSAVETNLAQNCYWDGHYWVRHDESKPCVTVFANAGNVYVRKAEAGLNPINWSYSEKLRDSGDTYDKTSINSFLDQLRQSLNQHHQWLIQIDAELKKKADKGTKLAHYGIDDAIPNLNPLPGNSLDIHAGSFGFLTALEETHLAQNCYWNGAHWMRHDESRSAVVLIAGGGAMRVQRVAPGPNPIVFTGSSEVIDSSKKALPGVPGIAPIASLEQLDAGADETSIVTPRTLRWGFSISLADNGYIAFPRWLGGLIIQWGNAYIANNGSQFLFPIGFPNKCFVLNMGTGEDTSGQAEVMNIVAGSRTRTGFIANATAVSTYGYIAIGH</sequence>
<dbReference type="Pfam" id="PF21882">
    <property type="entry name" value="Gp53-like_C"/>
    <property type="match status" value="1"/>
</dbReference>
<dbReference type="AlphaFoldDB" id="A0A379IH51"/>
<evidence type="ECO:0000259" key="1">
    <source>
        <dbReference type="Pfam" id="PF12571"/>
    </source>
</evidence>
<proteinExistence type="predicted"/>
<dbReference type="Gene3D" id="2.60.40.3940">
    <property type="match status" value="1"/>
</dbReference>
<evidence type="ECO:0000313" key="3">
    <source>
        <dbReference type="EMBL" id="SUD32707.1"/>
    </source>
</evidence>
<feature type="domain" description="Phage tail fibre protein N-terminal" evidence="1">
    <location>
        <begin position="3"/>
        <end position="157"/>
    </location>
</feature>
<dbReference type="Pfam" id="PF12571">
    <property type="entry name" value="Phage_tail_fib"/>
    <property type="match status" value="1"/>
</dbReference>
<evidence type="ECO:0000313" key="4">
    <source>
        <dbReference type="Proteomes" id="UP000255125"/>
    </source>
</evidence>
<dbReference type="RefSeq" id="WP_051903129.1">
    <property type="nucleotide sequence ID" value="NZ_CP008896.1"/>
</dbReference>